<gene>
    <name evidence="1" type="ORF">RFULGI_LOCUS4437</name>
</gene>
<sequence>MGWLKKHIEILHSDEKVISAFKHLEENIKRSQISNDLCEDEKKFVHDRKFYIREAFAKYVGVEVDEIHPDDIPIIALTGSGGGFSIIDAVKVFNALADTSAPQGAVELAFGGLVQKKDSGIHLSLVDIYGALLGAKLLIGHDPTIQSLDFKMSSQKKYVEGGKKPLPLYAAIYNNRPWKDYLEPEYAALIPDYEQVLERHKMKNGYFQWYEFTPFEFGCEEFPGDLLGSSPAGTLKFDLREFEMTLPDGIKSEFGKISKEVQDKLGEHEKDVFERIHLIPPTNNHNYSYHLYPPPYELGINSLRNLPILDPAPSNELPMYPLTNPSRKIDIIVGFNSARQVIEHELFDEQQIEFCKRRGYDRIARDISNKHCEIYDYIPNGKATGHNLQATNPTVFCHMPFLKNDKVDPTFEPLNANFTNTANFVYTTEQVNLMFNVAKQN</sequence>
<dbReference type="GO" id="GO:0005829">
    <property type="term" value="C:cytosol"/>
    <property type="evidence" value="ECO:0007669"/>
    <property type="project" value="TreeGrafter"/>
</dbReference>
<accession>A0A9N9AYB1</accession>
<dbReference type="PANTHER" id="PTHR10728:SF40">
    <property type="entry name" value="PATATIN FAMILY PROTEIN"/>
    <property type="match status" value="1"/>
</dbReference>
<dbReference type="Gene3D" id="3.40.1090.10">
    <property type="entry name" value="Cytosolic phospholipase A2 catalytic domain"/>
    <property type="match status" value="2"/>
</dbReference>
<reference evidence="1" key="1">
    <citation type="submission" date="2021-06" db="EMBL/GenBank/DDBJ databases">
        <authorList>
            <person name="Kallberg Y."/>
            <person name="Tangrot J."/>
            <person name="Rosling A."/>
        </authorList>
    </citation>
    <scope>NUCLEOTIDE SEQUENCE</scope>
    <source>
        <strain evidence="1">IN212</strain>
    </source>
</reference>
<dbReference type="AlphaFoldDB" id="A0A9N9AYB1"/>
<evidence type="ECO:0000313" key="2">
    <source>
        <dbReference type="Proteomes" id="UP000789396"/>
    </source>
</evidence>
<keyword evidence="2" id="KW-1185">Reference proteome</keyword>
<proteinExistence type="predicted"/>
<dbReference type="SUPFAM" id="SSF52151">
    <property type="entry name" value="FabD/lysophospholipase-like"/>
    <property type="match status" value="1"/>
</dbReference>
<protein>
    <submittedName>
        <fullName evidence="1">20154_t:CDS:1</fullName>
    </submittedName>
</protein>
<dbReference type="InterPro" id="IPR016035">
    <property type="entry name" value="Acyl_Trfase/lysoPLipase"/>
</dbReference>
<organism evidence="1 2">
    <name type="scientific">Racocetra fulgida</name>
    <dbReference type="NCBI Taxonomy" id="60492"/>
    <lineage>
        <taxon>Eukaryota</taxon>
        <taxon>Fungi</taxon>
        <taxon>Fungi incertae sedis</taxon>
        <taxon>Mucoromycota</taxon>
        <taxon>Glomeromycotina</taxon>
        <taxon>Glomeromycetes</taxon>
        <taxon>Diversisporales</taxon>
        <taxon>Gigasporaceae</taxon>
        <taxon>Racocetra</taxon>
    </lineage>
</organism>
<dbReference type="GO" id="GO:0004623">
    <property type="term" value="F:phospholipase A2 activity"/>
    <property type="evidence" value="ECO:0007669"/>
    <property type="project" value="TreeGrafter"/>
</dbReference>
<evidence type="ECO:0000313" key="1">
    <source>
        <dbReference type="EMBL" id="CAG8546060.1"/>
    </source>
</evidence>
<dbReference type="PANTHER" id="PTHR10728">
    <property type="entry name" value="CYTOSOLIC PHOSPHOLIPASE A2"/>
    <property type="match status" value="1"/>
</dbReference>
<dbReference type="OrthoDB" id="6121437at2759"/>
<dbReference type="Proteomes" id="UP000789396">
    <property type="component" value="Unassembled WGS sequence"/>
</dbReference>
<comment type="caution">
    <text evidence="1">The sequence shown here is derived from an EMBL/GenBank/DDBJ whole genome shotgun (WGS) entry which is preliminary data.</text>
</comment>
<dbReference type="GO" id="GO:0046475">
    <property type="term" value="P:glycerophospholipid catabolic process"/>
    <property type="evidence" value="ECO:0007669"/>
    <property type="project" value="TreeGrafter"/>
</dbReference>
<dbReference type="EMBL" id="CAJVPZ010004438">
    <property type="protein sequence ID" value="CAG8546060.1"/>
    <property type="molecule type" value="Genomic_DNA"/>
</dbReference>
<name>A0A9N9AYB1_9GLOM</name>